<dbReference type="AlphaFoldDB" id="A7I062"/>
<dbReference type="KEGG" id="cha:CHAB381_0300"/>
<dbReference type="SUPFAM" id="SSF53955">
    <property type="entry name" value="Lysozyme-like"/>
    <property type="match status" value="1"/>
</dbReference>
<dbReference type="eggNOG" id="COG0741">
    <property type="taxonomic scope" value="Bacteria"/>
</dbReference>
<dbReference type="InterPro" id="IPR008258">
    <property type="entry name" value="Transglycosylase_SLT_dom_1"/>
</dbReference>
<evidence type="ECO:0000259" key="3">
    <source>
        <dbReference type="Pfam" id="PF01464"/>
    </source>
</evidence>
<dbReference type="HOGENOM" id="CLU_009520_1_0_7"/>
<evidence type="ECO:0000256" key="2">
    <source>
        <dbReference type="SAM" id="SignalP"/>
    </source>
</evidence>
<evidence type="ECO:0000313" key="5">
    <source>
        <dbReference type="Proteomes" id="UP000002407"/>
    </source>
</evidence>
<feature type="domain" description="Transglycosylase SLT" evidence="3">
    <location>
        <begin position="85"/>
        <end position="185"/>
    </location>
</feature>
<sequence length="321" mass="36601">MKILKILFFSIFFANFLIANPTISYINHDKILSDFDIENNQDNKKMVISIYKSIDKSDRNLFKKIVLNKSYHTQVIRQKLDDLDAPEFMLYLAMVESQLSNKATSQVRAGGIWQFMPSTAKKYGLTVNRHIDERRDPIVSTDAAYEYMSYLKDYFGKWYLAAMAYNCGEACLSKSIKSVGSDDFDTLLNSNALPNETKNFVKKIIKYSYIAKNSSMIKILDKDGDKNKLIKIPVNGGEKLANIAKKANIPISAMKDINVHIRGVAAPKNGNYHFYIPTENYETYIANGGVEAIKEDNKAKLNFKISNFLQEESKIQTSRLE</sequence>
<organism evidence="4 5">
    <name type="scientific">Campylobacter hominis (strain ATCC BAA-381 / DSM 21671 / CCUG 45161 / LMG 19568 / NCTC 13146 / CH001A)</name>
    <dbReference type="NCBI Taxonomy" id="360107"/>
    <lineage>
        <taxon>Bacteria</taxon>
        <taxon>Pseudomonadati</taxon>
        <taxon>Campylobacterota</taxon>
        <taxon>Epsilonproteobacteria</taxon>
        <taxon>Campylobacterales</taxon>
        <taxon>Campylobacteraceae</taxon>
        <taxon>Campylobacter</taxon>
    </lineage>
</organism>
<dbReference type="CAZy" id="GH23">
    <property type="family name" value="Glycoside Hydrolase Family 23"/>
</dbReference>
<accession>A7I062</accession>
<dbReference type="Gene3D" id="1.10.530.10">
    <property type="match status" value="1"/>
</dbReference>
<comment type="similarity">
    <text evidence="1">Belongs to the transglycosylase Slt family.</text>
</comment>
<dbReference type="InterPro" id="IPR023346">
    <property type="entry name" value="Lysozyme-like_dom_sf"/>
</dbReference>
<protein>
    <submittedName>
        <fullName evidence="4">Regulatory protein dnir</fullName>
    </submittedName>
</protein>
<dbReference type="PANTHER" id="PTHR37423">
    <property type="entry name" value="SOLUBLE LYTIC MUREIN TRANSGLYCOSYLASE-RELATED"/>
    <property type="match status" value="1"/>
</dbReference>
<evidence type="ECO:0000256" key="1">
    <source>
        <dbReference type="ARBA" id="ARBA00007734"/>
    </source>
</evidence>
<dbReference type="RefSeq" id="WP_012108185.1">
    <property type="nucleotide sequence ID" value="NC_009714.1"/>
</dbReference>
<gene>
    <name evidence="4" type="ordered locus">CHAB381_0300</name>
</gene>
<keyword evidence="2" id="KW-0732">Signal</keyword>
<dbReference type="OrthoDB" id="9815002at2"/>
<keyword evidence="5" id="KW-1185">Reference proteome</keyword>
<name>A7I062_CAMHC</name>
<dbReference type="CDD" id="cd16894">
    <property type="entry name" value="MltD-like"/>
    <property type="match status" value="1"/>
</dbReference>
<reference evidence="5" key="1">
    <citation type="submission" date="2007-07" db="EMBL/GenBank/DDBJ databases">
        <title>Complete genome sequence of Campylobacter hominis ATCC BAA-381, a commensal isolated from the human gastrointestinal tract.</title>
        <authorList>
            <person name="Fouts D.E."/>
            <person name="Mongodin E.F."/>
            <person name="Puiu D."/>
            <person name="Sebastian Y."/>
            <person name="Miller W.G."/>
            <person name="Mandrell R.E."/>
            <person name="Nelson K.E."/>
        </authorList>
    </citation>
    <scope>NUCLEOTIDE SEQUENCE [LARGE SCALE GENOMIC DNA]</scope>
    <source>
        <strain evidence="5">ATCC BAA-381 / LMG 19568 / NCTC 13146 / CH001A</strain>
    </source>
</reference>
<dbReference type="EMBL" id="CP000776">
    <property type="protein sequence ID" value="ABS51166.1"/>
    <property type="molecule type" value="Genomic_DNA"/>
</dbReference>
<evidence type="ECO:0000313" key="4">
    <source>
        <dbReference type="EMBL" id="ABS51166.1"/>
    </source>
</evidence>
<dbReference type="STRING" id="360107.CHAB381_0300"/>
<feature type="chain" id="PRO_5002709817" evidence="2">
    <location>
        <begin position="20"/>
        <end position="321"/>
    </location>
</feature>
<dbReference type="PANTHER" id="PTHR37423:SF2">
    <property type="entry name" value="MEMBRANE-BOUND LYTIC MUREIN TRANSGLYCOSYLASE C"/>
    <property type="match status" value="1"/>
</dbReference>
<dbReference type="Proteomes" id="UP000002407">
    <property type="component" value="Chromosome"/>
</dbReference>
<feature type="signal peptide" evidence="2">
    <location>
        <begin position="1"/>
        <end position="19"/>
    </location>
</feature>
<proteinExistence type="inferred from homology"/>
<dbReference type="Pfam" id="PF01464">
    <property type="entry name" value="SLT"/>
    <property type="match status" value="1"/>
</dbReference>